<dbReference type="EMBL" id="LJIJ01000002">
    <property type="protein sequence ID" value="ODN06601.1"/>
    <property type="molecule type" value="Genomic_DNA"/>
</dbReference>
<evidence type="ECO:0000313" key="2">
    <source>
        <dbReference type="Proteomes" id="UP000094527"/>
    </source>
</evidence>
<organism evidence="1 2">
    <name type="scientific">Orchesella cincta</name>
    <name type="common">Springtail</name>
    <name type="synonym">Podura cincta</name>
    <dbReference type="NCBI Taxonomy" id="48709"/>
    <lineage>
        <taxon>Eukaryota</taxon>
        <taxon>Metazoa</taxon>
        <taxon>Ecdysozoa</taxon>
        <taxon>Arthropoda</taxon>
        <taxon>Hexapoda</taxon>
        <taxon>Collembola</taxon>
        <taxon>Entomobryomorpha</taxon>
        <taxon>Entomobryoidea</taxon>
        <taxon>Orchesellidae</taxon>
        <taxon>Orchesellinae</taxon>
        <taxon>Orchesella</taxon>
    </lineage>
</organism>
<reference evidence="1 2" key="1">
    <citation type="journal article" date="2016" name="Genome Biol. Evol.">
        <title>Gene Family Evolution Reflects Adaptation to Soil Environmental Stressors in the Genome of the Collembolan Orchesella cincta.</title>
        <authorList>
            <person name="Faddeeva-Vakhrusheva A."/>
            <person name="Derks M.F."/>
            <person name="Anvar S.Y."/>
            <person name="Agamennone V."/>
            <person name="Suring W."/>
            <person name="Smit S."/>
            <person name="van Straalen N.M."/>
            <person name="Roelofs D."/>
        </authorList>
    </citation>
    <scope>NUCLEOTIDE SEQUENCE [LARGE SCALE GENOMIC DNA]</scope>
    <source>
        <tissue evidence="1">Mixed pool</tissue>
    </source>
</reference>
<proteinExistence type="predicted"/>
<protein>
    <submittedName>
        <fullName evidence="1">Uncharacterized protein</fullName>
    </submittedName>
</protein>
<comment type="caution">
    <text evidence="1">The sequence shown here is derived from an EMBL/GenBank/DDBJ whole genome shotgun (WGS) entry which is preliminary data.</text>
</comment>
<gene>
    <name evidence="1" type="ORF">Ocin01_00058</name>
</gene>
<evidence type="ECO:0000313" key="1">
    <source>
        <dbReference type="EMBL" id="ODN06601.1"/>
    </source>
</evidence>
<name>A0A1D2NMX3_ORCCI</name>
<keyword evidence="2" id="KW-1185">Reference proteome</keyword>
<sequence length="66" mass="7429">MIRAICIFSKGSLKSFMSLLSEVCLNGVQGSLKIQTDSVDSFIMQHNNKVPDRLVKHCFKQIIRSS</sequence>
<dbReference type="AlphaFoldDB" id="A0A1D2NMX3"/>
<accession>A0A1D2NMX3</accession>
<dbReference type="Proteomes" id="UP000094527">
    <property type="component" value="Unassembled WGS sequence"/>
</dbReference>